<evidence type="ECO:0000313" key="1">
    <source>
        <dbReference type="EMBL" id="UYV96822.1"/>
    </source>
</evidence>
<organism evidence="1 2">
    <name type="scientific">Paenarthrobacter ureafaciens</name>
    <dbReference type="NCBI Taxonomy" id="37931"/>
    <lineage>
        <taxon>Bacteria</taxon>
        <taxon>Bacillati</taxon>
        <taxon>Actinomycetota</taxon>
        <taxon>Actinomycetes</taxon>
        <taxon>Micrococcales</taxon>
        <taxon>Micrococcaceae</taxon>
        <taxon>Paenarthrobacter</taxon>
    </lineage>
</organism>
<dbReference type="RefSeq" id="WP_264398666.1">
    <property type="nucleotide sequence ID" value="NZ_CP101180.1"/>
</dbReference>
<dbReference type="Proteomes" id="UP001163293">
    <property type="component" value="Chromosome"/>
</dbReference>
<gene>
    <name evidence="1" type="ORF">NL394_17490</name>
</gene>
<name>A0AAX3EFF8_PAEUR</name>
<accession>A0AAX3EFF8</accession>
<proteinExistence type="predicted"/>
<dbReference type="EMBL" id="CP101185">
    <property type="protein sequence ID" value="UYV96822.1"/>
    <property type="molecule type" value="Genomic_DNA"/>
</dbReference>
<keyword evidence="2" id="KW-1185">Reference proteome</keyword>
<evidence type="ECO:0008006" key="3">
    <source>
        <dbReference type="Google" id="ProtNLM"/>
    </source>
</evidence>
<reference evidence="1" key="1">
    <citation type="submission" date="2022-07" db="EMBL/GenBank/DDBJ databases">
        <authorList>
            <person name="Wu T."/>
        </authorList>
    </citation>
    <scope>NUCLEOTIDE SEQUENCE</scope>
    <source>
        <strain evidence="1">SD-1</strain>
    </source>
</reference>
<evidence type="ECO:0000313" key="2">
    <source>
        <dbReference type="Proteomes" id="UP001163293"/>
    </source>
</evidence>
<sequence length="93" mass="10131">MTVQAGIETVTDLEVLVGEFEELACESCSHDLHADGPATHYARVQCECGVNVIKAYCAWMVAAVLTNSNVVCFNCLARYEAKDHVTILAPITR</sequence>
<protein>
    <recommendedName>
        <fullName evidence="3">RING-CH-type domain-containing protein</fullName>
    </recommendedName>
</protein>
<dbReference type="AlphaFoldDB" id="A0AAX3EFF8"/>